<feature type="domain" description="Cyclic nucleotide-binding" evidence="5">
    <location>
        <begin position="18"/>
        <end position="139"/>
    </location>
</feature>
<dbReference type="SUPFAM" id="SSF46785">
    <property type="entry name" value="Winged helix' DNA-binding domain"/>
    <property type="match status" value="1"/>
</dbReference>
<dbReference type="GO" id="GO:0003677">
    <property type="term" value="F:DNA binding"/>
    <property type="evidence" value="ECO:0007669"/>
    <property type="project" value="UniProtKB-KW"/>
</dbReference>
<dbReference type="GO" id="GO:0005829">
    <property type="term" value="C:cytosol"/>
    <property type="evidence" value="ECO:0007669"/>
    <property type="project" value="TreeGrafter"/>
</dbReference>
<dbReference type="SMART" id="SM00419">
    <property type="entry name" value="HTH_CRP"/>
    <property type="match status" value="1"/>
</dbReference>
<sequence>MTHHSKHSHAMCIRLVPIFNHLEDQQMNKIAESAKTLELQKGEMLFRAGESDDALYIVSKGKVQIYRLADSGKEQLIRILNPGDFVGEWTLFHPGEVHENYAEAIEKTSICLIKQTDLQAHLLQHPTIALKIIEEMSSRLKGSEKQTMQVAIEKVETRIIAFLVDCVENDEENSPTITLPMAKKDLASYLGSTPETMSRKFTELEHKGLIEQLPKRKIRIPDLDKLLQYAK</sequence>
<dbReference type="Gene3D" id="1.10.10.10">
    <property type="entry name" value="Winged helix-like DNA-binding domain superfamily/Winged helix DNA-binding domain"/>
    <property type="match status" value="1"/>
</dbReference>
<keyword evidence="3" id="KW-0010">Activator</keyword>
<keyword evidence="8" id="KW-1185">Reference proteome</keyword>
<dbReference type="InterPro" id="IPR018490">
    <property type="entry name" value="cNMP-bd_dom_sf"/>
</dbReference>
<comment type="caution">
    <text evidence="7">The sequence shown here is derived from an EMBL/GenBank/DDBJ whole genome shotgun (WGS) entry which is preliminary data.</text>
</comment>
<evidence type="ECO:0000259" key="5">
    <source>
        <dbReference type="PROSITE" id="PS50042"/>
    </source>
</evidence>
<evidence type="ECO:0000313" key="7">
    <source>
        <dbReference type="EMBL" id="MTT30423.1"/>
    </source>
</evidence>
<organism evidence="7 8">
    <name type="scientific">Terrilactibacillus tamarindi</name>
    <dbReference type="NCBI Taxonomy" id="2599694"/>
    <lineage>
        <taxon>Bacteria</taxon>
        <taxon>Bacillati</taxon>
        <taxon>Bacillota</taxon>
        <taxon>Bacilli</taxon>
        <taxon>Bacillales</taxon>
        <taxon>Bacillaceae</taxon>
        <taxon>Terrilactibacillus</taxon>
    </lineage>
</organism>
<dbReference type="InterPro" id="IPR000595">
    <property type="entry name" value="cNMP-bd_dom"/>
</dbReference>
<dbReference type="Gene3D" id="2.60.120.10">
    <property type="entry name" value="Jelly Rolls"/>
    <property type="match status" value="1"/>
</dbReference>
<dbReference type="Proteomes" id="UP000440978">
    <property type="component" value="Unassembled WGS sequence"/>
</dbReference>
<dbReference type="RefSeq" id="WP_155215588.1">
    <property type="nucleotide sequence ID" value="NZ_WNHB01000001.1"/>
</dbReference>
<evidence type="ECO:0000256" key="3">
    <source>
        <dbReference type="ARBA" id="ARBA00023159"/>
    </source>
</evidence>
<dbReference type="InterPro" id="IPR050397">
    <property type="entry name" value="Env_Response_Regulators"/>
</dbReference>
<dbReference type="CDD" id="cd00038">
    <property type="entry name" value="CAP_ED"/>
    <property type="match status" value="1"/>
</dbReference>
<dbReference type="GO" id="GO:0003700">
    <property type="term" value="F:DNA-binding transcription factor activity"/>
    <property type="evidence" value="ECO:0007669"/>
    <property type="project" value="TreeGrafter"/>
</dbReference>
<dbReference type="InterPro" id="IPR014710">
    <property type="entry name" value="RmlC-like_jellyroll"/>
</dbReference>
<dbReference type="Pfam" id="PF13545">
    <property type="entry name" value="HTH_Crp_2"/>
    <property type="match status" value="1"/>
</dbReference>
<proteinExistence type="predicted"/>
<feature type="domain" description="HTH crp-type" evidence="6">
    <location>
        <begin position="153"/>
        <end position="224"/>
    </location>
</feature>
<name>A0A6N8CMW7_9BACI</name>
<gene>
    <name evidence="7" type="ORF">GMB86_00150</name>
</gene>
<dbReference type="CDD" id="cd00092">
    <property type="entry name" value="HTH_CRP"/>
    <property type="match status" value="1"/>
</dbReference>
<dbReference type="PANTHER" id="PTHR24567">
    <property type="entry name" value="CRP FAMILY TRANSCRIPTIONAL REGULATORY PROTEIN"/>
    <property type="match status" value="1"/>
</dbReference>
<accession>A0A6N8CMW7</accession>
<keyword evidence="1" id="KW-0805">Transcription regulation</keyword>
<evidence type="ECO:0000256" key="2">
    <source>
        <dbReference type="ARBA" id="ARBA00023125"/>
    </source>
</evidence>
<dbReference type="AlphaFoldDB" id="A0A6N8CMW7"/>
<keyword evidence="4" id="KW-0804">Transcription</keyword>
<keyword evidence="2" id="KW-0238">DNA-binding</keyword>
<dbReference type="Pfam" id="PF00027">
    <property type="entry name" value="cNMP_binding"/>
    <property type="match status" value="1"/>
</dbReference>
<dbReference type="EMBL" id="WNHB01000001">
    <property type="protein sequence ID" value="MTT30423.1"/>
    <property type="molecule type" value="Genomic_DNA"/>
</dbReference>
<dbReference type="SUPFAM" id="SSF51206">
    <property type="entry name" value="cAMP-binding domain-like"/>
    <property type="match status" value="1"/>
</dbReference>
<evidence type="ECO:0000313" key="8">
    <source>
        <dbReference type="Proteomes" id="UP000440978"/>
    </source>
</evidence>
<dbReference type="PROSITE" id="PS51063">
    <property type="entry name" value="HTH_CRP_2"/>
    <property type="match status" value="1"/>
</dbReference>
<dbReference type="OrthoDB" id="9798104at2"/>
<evidence type="ECO:0000259" key="6">
    <source>
        <dbReference type="PROSITE" id="PS51063"/>
    </source>
</evidence>
<dbReference type="PANTHER" id="PTHR24567:SF26">
    <property type="entry name" value="REGULATORY PROTEIN YEIL"/>
    <property type="match status" value="1"/>
</dbReference>
<dbReference type="InterPro" id="IPR036390">
    <property type="entry name" value="WH_DNA-bd_sf"/>
</dbReference>
<evidence type="ECO:0000256" key="4">
    <source>
        <dbReference type="ARBA" id="ARBA00023163"/>
    </source>
</evidence>
<reference evidence="7 8" key="1">
    <citation type="submission" date="2019-11" db="EMBL/GenBank/DDBJ databases">
        <title>Terrilactibacillus tamarindus sp. nov. BCM23-1 isolated from bark of Tamarindus indica.</title>
        <authorList>
            <person name="Kingkaew E."/>
            <person name="Tanasupawat S."/>
        </authorList>
    </citation>
    <scope>NUCLEOTIDE SEQUENCE [LARGE SCALE GENOMIC DNA]</scope>
    <source>
        <strain evidence="7 8">BCM23-1</strain>
    </source>
</reference>
<dbReference type="PROSITE" id="PS50042">
    <property type="entry name" value="CNMP_BINDING_3"/>
    <property type="match status" value="1"/>
</dbReference>
<dbReference type="InterPro" id="IPR036388">
    <property type="entry name" value="WH-like_DNA-bd_sf"/>
</dbReference>
<dbReference type="SMART" id="SM00100">
    <property type="entry name" value="cNMP"/>
    <property type="match status" value="1"/>
</dbReference>
<dbReference type="PRINTS" id="PR00034">
    <property type="entry name" value="HTHCRP"/>
</dbReference>
<evidence type="ECO:0000256" key="1">
    <source>
        <dbReference type="ARBA" id="ARBA00023015"/>
    </source>
</evidence>
<dbReference type="InterPro" id="IPR012318">
    <property type="entry name" value="HTH_CRP"/>
</dbReference>
<protein>
    <submittedName>
        <fullName evidence="7">Cyclic nucleotide-binding domain-containing protein</fullName>
    </submittedName>
</protein>